<dbReference type="RefSeq" id="XP_027199356.1">
    <property type="nucleotide sequence ID" value="XM_027343555.1"/>
</dbReference>
<organism evidence="1 2">
    <name type="scientific">Dermatophagoides pteronyssinus</name>
    <name type="common">European house dust mite</name>
    <dbReference type="NCBI Taxonomy" id="6956"/>
    <lineage>
        <taxon>Eukaryota</taxon>
        <taxon>Metazoa</taxon>
        <taxon>Ecdysozoa</taxon>
        <taxon>Arthropoda</taxon>
        <taxon>Chelicerata</taxon>
        <taxon>Arachnida</taxon>
        <taxon>Acari</taxon>
        <taxon>Acariformes</taxon>
        <taxon>Sarcoptiformes</taxon>
        <taxon>Astigmata</taxon>
        <taxon>Psoroptidia</taxon>
        <taxon>Analgoidea</taxon>
        <taxon>Pyroglyphidae</taxon>
        <taxon>Dermatophagoidinae</taxon>
        <taxon>Dermatophagoides</taxon>
    </lineage>
</organism>
<dbReference type="Proteomes" id="UP000515146">
    <property type="component" value="Unplaced"/>
</dbReference>
<dbReference type="KEGG" id="dpte:113793510"/>
<protein>
    <submittedName>
        <fullName evidence="2">Uncharacterized protein LOC113793510</fullName>
    </submittedName>
</protein>
<sequence>MRIISLKGYFLKKNKKENDSWIHCSSYRGTKQATTVRSELVSIYVLRILLYILSKEKQEEQEAAAKNKGRINTDQKNRICRCSRFDSSFFFRSNIPCWFG</sequence>
<dbReference type="AlphaFoldDB" id="A0A6P6Y2P5"/>
<proteinExistence type="predicted"/>
<reference evidence="2" key="1">
    <citation type="submission" date="2025-08" db="UniProtKB">
        <authorList>
            <consortium name="RefSeq"/>
        </authorList>
    </citation>
    <scope>IDENTIFICATION</scope>
    <source>
        <strain evidence="2">Airmid</strain>
    </source>
</reference>
<keyword evidence="1" id="KW-1185">Reference proteome</keyword>
<accession>A0A6P6Y2P5</accession>
<evidence type="ECO:0000313" key="1">
    <source>
        <dbReference type="Proteomes" id="UP000515146"/>
    </source>
</evidence>
<gene>
    <name evidence="2" type="primary">LOC113793510</name>
</gene>
<name>A0A6P6Y2P5_DERPT</name>
<dbReference type="InParanoid" id="A0A6P6Y2P5"/>
<evidence type="ECO:0000313" key="2">
    <source>
        <dbReference type="RefSeq" id="XP_027199356.1"/>
    </source>
</evidence>